<dbReference type="PROSITE" id="PS50102">
    <property type="entry name" value="RRM"/>
    <property type="match status" value="1"/>
</dbReference>
<sequence>ETEGERQLRSLLHHQLDTSVSIEECVSKKQCFAPAALYKPFGEEAAGALSLSQFQALQKSDQEVASLRDLGLNDREIVLWKNRTSSERGTGLGAAPEATQDRLRDIEEKILEHKRILALPQRFAGSKQLSRREMEIEKALFQGNDRHSFLRALYYQGVYKDTGITKYIFKMILEAEKDPINNLETVYQEMLAKPHPEEAQLMRGEPFAFLSLDPDALVDTSVTAKNLSVLQDQGNEAAQAEGPSLHVVKANESESQQCLTGPKKVTELVAFVSEDEILRNRLSEEDIRKIPMFASYSPGEPNKVLYLKNLSPRVTEKELVSLFARFQEKKGPPIQFRVLTGRMKGQAFITFPNMEMAQQALLLVNGYNLLGKTLVIEFGKNKTQMSGLQSASPIPCATDSMAERDGS</sequence>
<dbReference type="PANTHER" id="PTHR16105:SF2">
    <property type="entry name" value="RNA-BINDING PROTEIN 41"/>
    <property type="match status" value="1"/>
</dbReference>
<organism evidence="8 9">
    <name type="scientific">Vombatus ursinus</name>
    <name type="common">Common wombat</name>
    <dbReference type="NCBI Taxonomy" id="29139"/>
    <lineage>
        <taxon>Eukaryota</taxon>
        <taxon>Metazoa</taxon>
        <taxon>Chordata</taxon>
        <taxon>Craniata</taxon>
        <taxon>Vertebrata</taxon>
        <taxon>Euteleostomi</taxon>
        <taxon>Mammalia</taxon>
        <taxon>Metatheria</taxon>
        <taxon>Diprotodontia</taxon>
        <taxon>Vombatidae</taxon>
        <taxon>Vombatus</taxon>
    </lineage>
</organism>
<accession>A0A4X2L0V9</accession>
<reference evidence="8" key="3">
    <citation type="submission" date="2025-09" db="UniProtKB">
        <authorList>
            <consortium name="Ensembl"/>
        </authorList>
    </citation>
    <scope>IDENTIFICATION</scope>
</reference>
<dbReference type="GO" id="GO:0005689">
    <property type="term" value="C:U12-type spliceosomal complex"/>
    <property type="evidence" value="ECO:0007669"/>
    <property type="project" value="TreeGrafter"/>
</dbReference>
<evidence type="ECO:0000313" key="8">
    <source>
        <dbReference type="Ensembl" id="ENSVURP00010018289.1"/>
    </source>
</evidence>
<evidence type="ECO:0000259" key="7">
    <source>
        <dbReference type="PROSITE" id="PS50102"/>
    </source>
</evidence>
<evidence type="ECO:0000256" key="1">
    <source>
        <dbReference type="ARBA" id="ARBA00022884"/>
    </source>
</evidence>
<gene>
    <name evidence="8" type="primary">RBM41</name>
</gene>
<dbReference type="AlphaFoldDB" id="A0A4X2L0V9"/>
<protein>
    <recommendedName>
        <fullName evidence="3">RNA-binding protein 41</fullName>
    </recommendedName>
    <alternativeName>
        <fullName evidence="4">RNA-binding motif protein 41</fullName>
    </alternativeName>
</protein>
<dbReference type="Ensembl" id="ENSVURT00010020790.1">
    <property type="protein sequence ID" value="ENSVURP00010018289.1"/>
    <property type="gene ID" value="ENSVURG00010013945.1"/>
</dbReference>
<proteinExistence type="predicted"/>
<dbReference type="Proteomes" id="UP000314987">
    <property type="component" value="Unassembled WGS sequence"/>
</dbReference>
<keyword evidence="9" id="KW-1185">Reference proteome</keyword>
<dbReference type="GO" id="GO:0097157">
    <property type="term" value="F:pre-mRNA intronic binding"/>
    <property type="evidence" value="ECO:0007669"/>
    <property type="project" value="TreeGrafter"/>
</dbReference>
<dbReference type="GO" id="GO:0030626">
    <property type="term" value="F:U12 snRNA binding"/>
    <property type="evidence" value="ECO:0007669"/>
    <property type="project" value="TreeGrafter"/>
</dbReference>
<feature type="domain" description="RRM" evidence="7">
    <location>
        <begin position="303"/>
        <end position="381"/>
    </location>
</feature>
<evidence type="ECO:0000256" key="2">
    <source>
        <dbReference type="ARBA" id="ARBA00056959"/>
    </source>
</evidence>
<evidence type="ECO:0000256" key="5">
    <source>
        <dbReference type="PROSITE-ProRule" id="PRU00176"/>
    </source>
</evidence>
<evidence type="ECO:0000256" key="4">
    <source>
        <dbReference type="ARBA" id="ARBA00075590"/>
    </source>
</evidence>
<evidence type="ECO:0000313" key="9">
    <source>
        <dbReference type="Proteomes" id="UP000314987"/>
    </source>
</evidence>
<dbReference type="GeneTree" id="ENSGT00530000063786"/>
<dbReference type="PANTHER" id="PTHR16105">
    <property type="entry name" value="RNA-BINDING REGION-CONTAINING PROTEIN 3"/>
    <property type="match status" value="1"/>
</dbReference>
<reference evidence="8" key="2">
    <citation type="submission" date="2025-08" db="UniProtKB">
        <authorList>
            <consortium name="Ensembl"/>
        </authorList>
    </citation>
    <scope>IDENTIFICATION</scope>
</reference>
<dbReference type="CDD" id="cd12239">
    <property type="entry name" value="RRM2_RBM40_like"/>
    <property type="match status" value="1"/>
</dbReference>
<dbReference type="InterPro" id="IPR035979">
    <property type="entry name" value="RBD_domain_sf"/>
</dbReference>
<evidence type="ECO:0000256" key="6">
    <source>
        <dbReference type="SAM" id="MobiDB-lite"/>
    </source>
</evidence>
<keyword evidence="1 5" id="KW-0694">RNA-binding</keyword>
<feature type="region of interest" description="Disordered" evidence="6">
    <location>
        <begin position="387"/>
        <end position="407"/>
    </location>
</feature>
<dbReference type="Pfam" id="PF00076">
    <property type="entry name" value="RRM_1"/>
    <property type="match status" value="1"/>
</dbReference>
<dbReference type="Gene3D" id="3.30.70.330">
    <property type="match status" value="1"/>
</dbReference>
<dbReference type="FunFam" id="3.30.70.330:FF:000252">
    <property type="entry name" value="RNA binding motif protein 41"/>
    <property type="match status" value="1"/>
</dbReference>
<dbReference type="InterPro" id="IPR000504">
    <property type="entry name" value="RRM_dom"/>
</dbReference>
<evidence type="ECO:0000256" key="3">
    <source>
        <dbReference type="ARBA" id="ARBA00067964"/>
    </source>
</evidence>
<dbReference type="InterPro" id="IPR045164">
    <property type="entry name" value="RBM41/RNPC3"/>
</dbReference>
<dbReference type="SMART" id="SM00360">
    <property type="entry name" value="RRM"/>
    <property type="match status" value="1"/>
</dbReference>
<dbReference type="OMA" id="ELMALFC"/>
<reference evidence="9" key="1">
    <citation type="submission" date="2018-12" db="EMBL/GenBank/DDBJ databases">
        <authorList>
            <person name="Yazar S."/>
        </authorList>
    </citation>
    <scope>NUCLEOTIDE SEQUENCE [LARGE SCALE GENOMIC DNA]</scope>
</reference>
<comment type="function">
    <text evidence="2">May bind RNA.</text>
</comment>
<dbReference type="GO" id="GO:0000398">
    <property type="term" value="P:mRNA splicing, via spliceosome"/>
    <property type="evidence" value="ECO:0007669"/>
    <property type="project" value="TreeGrafter"/>
</dbReference>
<dbReference type="STRING" id="29139.ENSVURP00010018289"/>
<dbReference type="InterPro" id="IPR012677">
    <property type="entry name" value="Nucleotide-bd_a/b_plait_sf"/>
</dbReference>
<name>A0A4X2L0V9_VOMUR</name>
<dbReference type="SUPFAM" id="SSF54928">
    <property type="entry name" value="RNA-binding domain, RBD"/>
    <property type="match status" value="1"/>
</dbReference>